<dbReference type="AlphaFoldDB" id="A0A1Z1WNS6"/>
<evidence type="ECO:0000313" key="1">
    <source>
        <dbReference type="EMBL" id="ARX88078.1"/>
    </source>
</evidence>
<evidence type="ECO:0000313" key="2">
    <source>
        <dbReference type="Proteomes" id="UP000195880"/>
    </source>
</evidence>
<reference evidence="1 2" key="1">
    <citation type="submission" date="2017-05" db="EMBL/GenBank/DDBJ databases">
        <title>Streptomyces alboflavus Genome sequencing and assembly.</title>
        <authorList>
            <person name="Wang Y."/>
            <person name="Du B."/>
            <person name="Ding Y."/>
            <person name="Liu H."/>
            <person name="Hou Q."/>
            <person name="Liu K."/>
            <person name="Wang C."/>
            <person name="Yao L."/>
        </authorList>
    </citation>
    <scope>NUCLEOTIDE SEQUENCE [LARGE SCALE GENOMIC DNA]</scope>
    <source>
        <strain evidence="1 2">MDJK44</strain>
    </source>
</reference>
<dbReference type="eggNOG" id="COG0583">
    <property type="taxonomic scope" value="Bacteria"/>
</dbReference>
<name>A0A1Z1WNS6_9ACTN</name>
<proteinExistence type="predicted"/>
<accession>A0A1Z1WNS6</accession>
<protein>
    <submittedName>
        <fullName evidence="1">Uncharacterized protein</fullName>
    </submittedName>
</protein>
<dbReference type="STRING" id="67267.GCA_000716675_05227"/>
<dbReference type="Proteomes" id="UP000195880">
    <property type="component" value="Chromosome"/>
</dbReference>
<gene>
    <name evidence="1" type="ORF">SMD44_07565</name>
</gene>
<keyword evidence="2" id="KW-1185">Reference proteome</keyword>
<dbReference type="EMBL" id="CP021748">
    <property type="protein sequence ID" value="ARX88078.1"/>
    <property type="molecule type" value="Genomic_DNA"/>
</dbReference>
<dbReference type="KEGG" id="salf:SMD44_07565"/>
<organism evidence="1 2">
    <name type="scientific">Streptomyces alboflavus</name>
    <dbReference type="NCBI Taxonomy" id="67267"/>
    <lineage>
        <taxon>Bacteria</taxon>
        <taxon>Bacillati</taxon>
        <taxon>Actinomycetota</taxon>
        <taxon>Actinomycetes</taxon>
        <taxon>Kitasatosporales</taxon>
        <taxon>Streptomycetaceae</taxon>
        <taxon>Streptomyces</taxon>
    </lineage>
</organism>
<sequence>MYVPFRDAPPLEWVPTWLAATPAAAVHAFNELARDAAALLRLATVRADFGGSAAP</sequence>